<comment type="caution">
    <text evidence="2">The sequence shown here is derived from an EMBL/GenBank/DDBJ whole genome shotgun (WGS) entry which is preliminary data.</text>
</comment>
<evidence type="ECO:0000256" key="1">
    <source>
        <dbReference type="SAM" id="MobiDB-lite"/>
    </source>
</evidence>
<proteinExistence type="predicted"/>
<dbReference type="Proteomes" id="UP000185696">
    <property type="component" value="Unassembled WGS sequence"/>
</dbReference>
<name>A0A7Z0WE95_9PSEU</name>
<evidence type="ECO:0000313" key="3">
    <source>
        <dbReference type="Proteomes" id="UP000185696"/>
    </source>
</evidence>
<dbReference type="AlphaFoldDB" id="A0A7Z0WE95"/>
<feature type="region of interest" description="Disordered" evidence="1">
    <location>
        <begin position="40"/>
        <end position="61"/>
    </location>
</feature>
<dbReference type="EMBL" id="MSIF01000036">
    <property type="protein sequence ID" value="OLF04897.1"/>
    <property type="molecule type" value="Genomic_DNA"/>
</dbReference>
<keyword evidence="3" id="KW-1185">Reference proteome</keyword>
<organism evidence="2 3">
    <name type="scientific">Actinophytocola xinjiangensis</name>
    <dbReference type="NCBI Taxonomy" id="485602"/>
    <lineage>
        <taxon>Bacteria</taxon>
        <taxon>Bacillati</taxon>
        <taxon>Actinomycetota</taxon>
        <taxon>Actinomycetes</taxon>
        <taxon>Pseudonocardiales</taxon>
        <taxon>Pseudonocardiaceae</taxon>
    </lineage>
</organism>
<accession>A0A7Z0WE95</accession>
<evidence type="ECO:0000313" key="2">
    <source>
        <dbReference type="EMBL" id="OLF04897.1"/>
    </source>
</evidence>
<sequence length="61" mass="7305">MIVTPEQIRFEMAYRLERALAEDALAHAREARRTSAPWWRRTLRRRKGRSRSPVNQMRPAT</sequence>
<protein>
    <submittedName>
        <fullName evidence="2">Uncharacterized protein</fullName>
    </submittedName>
</protein>
<gene>
    <name evidence="2" type="ORF">BLA60_38735</name>
</gene>
<reference evidence="2 3" key="1">
    <citation type="submission" date="2016-12" db="EMBL/GenBank/DDBJ databases">
        <title>The draft genome sequence of Actinophytocola xinjiangensis.</title>
        <authorList>
            <person name="Wang W."/>
            <person name="Yuan L."/>
        </authorList>
    </citation>
    <scope>NUCLEOTIDE SEQUENCE [LARGE SCALE GENOMIC DNA]</scope>
    <source>
        <strain evidence="2 3">CGMCC 4.4663</strain>
    </source>
</reference>
<feature type="compositionally biased region" description="Basic residues" evidence="1">
    <location>
        <begin position="41"/>
        <end position="50"/>
    </location>
</feature>